<keyword evidence="1" id="KW-0812">Transmembrane</keyword>
<protein>
    <submittedName>
        <fullName evidence="3">Uncharacterized protein</fullName>
    </submittedName>
</protein>
<keyword evidence="5" id="KW-1185">Reference proteome</keyword>
<dbReference type="AlphaFoldDB" id="A0AAV7K518"/>
<keyword evidence="1" id="KW-1133">Transmembrane helix</keyword>
<feature type="transmembrane region" description="Helical" evidence="1">
    <location>
        <begin position="210"/>
        <end position="231"/>
    </location>
</feature>
<keyword evidence="1" id="KW-0472">Membrane</keyword>
<evidence type="ECO:0000313" key="5">
    <source>
        <dbReference type="Proteomes" id="UP001165289"/>
    </source>
</evidence>
<gene>
    <name evidence="4" type="ORF">LOD99_10738</name>
    <name evidence="2" type="ORF">LOD99_1927</name>
    <name evidence="3" type="ORF">LOD99_1950</name>
</gene>
<dbReference type="EMBL" id="JAKMXF010000177">
    <property type="protein sequence ID" value="KAI6655809.1"/>
    <property type="molecule type" value="Genomic_DNA"/>
</dbReference>
<name>A0AAV7K518_9METZ</name>
<organism evidence="3 5">
    <name type="scientific">Oopsacas minuta</name>
    <dbReference type="NCBI Taxonomy" id="111878"/>
    <lineage>
        <taxon>Eukaryota</taxon>
        <taxon>Metazoa</taxon>
        <taxon>Porifera</taxon>
        <taxon>Hexactinellida</taxon>
        <taxon>Hexasterophora</taxon>
        <taxon>Lyssacinosida</taxon>
        <taxon>Leucopsacidae</taxon>
        <taxon>Oopsacas</taxon>
    </lineage>
</organism>
<dbReference type="EMBL" id="JAKMXF010000177">
    <property type="protein sequence ID" value="KAI6655785.1"/>
    <property type="molecule type" value="Genomic_DNA"/>
</dbReference>
<reference evidence="3" key="1">
    <citation type="submission" date="2022-02" db="EMBL/GenBank/DDBJ databases">
        <authorList>
            <person name="Santini S."/>
            <person name="Jourda C."/>
            <person name="Belahbib H."/>
            <person name="Rocher C."/>
            <person name="Selva M."/>
            <person name="Borchiellini C."/>
            <person name="Renard E."/>
        </authorList>
    </citation>
    <scope>NUCLEOTIDE SEQUENCE</scope>
    <source>
        <strain evidence="3">SPO-2</strain>
    </source>
</reference>
<reference evidence="3 5" key="2">
    <citation type="journal article" date="2023" name="BMC Biol.">
        <title>The compact genome of the sponge Oopsacas minuta (Hexactinellida) is lacking key metazoan core genes.</title>
        <authorList>
            <person name="Santini S."/>
            <person name="Schenkelaars Q."/>
            <person name="Jourda C."/>
            <person name="Duchesne M."/>
            <person name="Belahbib H."/>
            <person name="Rocher C."/>
            <person name="Selva M."/>
            <person name="Riesgo A."/>
            <person name="Vervoort M."/>
            <person name="Leys S.P."/>
            <person name="Kodjabachian L."/>
            <person name="Le Bivic A."/>
            <person name="Borchiellini C."/>
            <person name="Claverie J.M."/>
            <person name="Renard E."/>
        </authorList>
    </citation>
    <scope>NUCLEOTIDE SEQUENCE [LARGE SCALE GENOMIC DNA]</scope>
    <source>
        <strain evidence="3">SPO-2</strain>
    </source>
</reference>
<dbReference type="EMBL" id="JAKMXF010000057">
    <property type="protein sequence ID" value="KAI6659490.1"/>
    <property type="molecule type" value="Genomic_DNA"/>
</dbReference>
<dbReference type="Proteomes" id="UP001165289">
    <property type="component" value="Unassembled WGS sequence"/>
</dbReference>
<accession>A0AAV7K518</accession>
<comment type="caution">
    <text evidence="3">The sequence shown here is derived from an EMBL/GenBank/DDBJ whole genome shotgun (WGS) entry which is preliminary data.</text>
</comment>
<evidence type="ECO:0000256" key="1">
    <source>
        <dbReference type="SAM" id="Phobius"/>
    </source>
</evidence>
<evidence type="ECO:0000313" key="4">
    <source>
        <dbReference type="EMBL" id="KAI6659490.1"/>
    </source>
</evidence>
<evidence type="ECO:0000313" key="2">
    <source>
        <dbReference type="EMBL" id="KAI6655785.1"/>
    </source>
</evidence>
<proteinExistence type="predicted"/>
<sequence>MNDVTADGVVIFEDFRRLFSSHFGVLPLPVFYETFNSTNVCHLSIRVELSDIQHSPYTQFDTVKVYLGLFSMADLSDYTNWELCIGSFVSQTYTGGISLIVFEASPESNPSLYTVSTDLFLPISITTQVFIYLHSSRSLPPISSLFSIQDHSSYSEPIFTDGITLLTPDGDLLSLPSKLHCLHTISDECSSDPTVLPIGRILLIVGTPSLAFIIIILIIVFTILFIVCLVYKKKNVAKVKIQNIEDAEKETFRESVDSEHQLYRGLTYYPDPSEAHTLSRSPSPFKNTTYENPIGISGHFLSDPDDTASGEYIGGSPNISHKVSSTSGVSSDSGISTWYTQKGLINSKIPGLPSMRKIPSISISISMDISKT</sequence>
<evidence type="ECO:0000313" key="3">
    <source>
        <dbReference type="EMBL" id="KAI6655809.1"/>
    </source>
</evidence>